<keyword evidence="14" id="KW-1185">Reference proteome</keyword>
<proteinExistence type="predicted"/>
<accession>A0AAV6JZW5</accession>
<feature type="compositionally biased region" description="Polar residues" evidence="11">
    <location>
        <begin position="1"/>
        <end position="35"/>
    </location>
</feature>
<feature type="region of interest" description="Disordered" evidence="11">
    <location>
        <begin position="1"/>
        <end position="37"/>
    </location>
</feature>
<keyword evidence="5" id="KW-0862">Zinc</keyword>
<dbReference type="PANTHER" id="PTHR46481">
    <property type="entry name" value="ZINC FINGER BED DOMAIN-CONTAINING PROTEIN 4"/>
    <property type="match status" value="1"/>
</dbReference>
<dbReference type="Pfam" id="PF14372">
    <property type="entry name" value="hAT-like_RNase-H"/>
    <property type="match status" value="1"/>
</dbReference>
<feature type="region of interest" description="Disordered" evidence="11">
    <location>
        <begin position="540"/>
        <end position="559"/>
    </location>
</feature>
<dbReference type="Pfam" id="PF02892">
    <property type="entry name" value="zf-BED"/>
    <property type="match status" value="1"/>
</dbReference>
<dbReference type="EMBL" id="JACTNZ010000006">
    <property type="protein sequence ID" value="KAG5545716.1"/>
    <property type="molecule type" value="Genomic_DNA"/>
</dbReference>
<dbReference type="InterPro" id="IPR008906">
    <property type="entry name" value="HATC_C_dom"/>
</dbReference>
<dbReference type="SUPFAM" id="SSF57667">
    <property type="entry name" value="beta-beta-alpha zinc fingers"/>
    <property type="match status" value="1"/>
</dbReference>
<dbReference type="GO" id="GO:0046983">
    <property type="term" value="F:protein dimerization activity"/>
    <property type="evidence" value="ECO:0007669"/>
    <property type="project" value="InterPro"/>
</dbReference>
<dbReference type="SUPFAM" id="SSF53098">
    <property type="entry name" value="Ribonuclease H-like"/>
    <property type="match status" value="1"/>
</dbReference>
<comment type="caution">
    <text evidence="13">The sequence shown here is derived from an EMBL/GenBank/DDBJ whole genome shotgun (WGS) entry which is preliminary data.</text>
</comment>
<keyword evidence="4 10" id="KW-0863">Zinc-finger</keyword>
<evidence type="ECO:0000256" key="7">
    <source>
        <dbReference type="ARBA" id="ARBA00023125"/>
    </source>
</evidence>
<protein>
    <recommendedName>
        <fullName evidence="12">BED-type domain-containing protein</fullName>
    </recommendedName>
</protein>
<evidence type="ECO:0000256" key="5">
    <source>
        <dbReference type="ARBA" id="ARBA00022833"/>
    </source>
</evidence>
<sequence length="706" mass="81290">MTMSFSTRDGHSVSTKASTQVESNEISESQMNSNPPICDDITKEYTSEGDEIKDTSSLRSDVWSHFQKIKLKLTGEPKARCLYCKKKLSALPKSGTTHLKDHSDSCPRKKMLDRKQKILTPSLMMGEGKKVNLQTYSFDPEFARKQLAYMIIMHEYPLRMVEHVWFRKFCHALQPAFKVVSRNTMKSDIFKIYDVERGRTMRLMERNTSKISLTTDMWTSSNKKRGFMVITAHFIDDSWKLHSRILRFVYVPCPHTAEVLCEMLMETFLEWNIDRKLSTLTVDNCTTNNAMINILLDKFGGDHIWFKGFFHVRCAAHILNLIVKDGLDVIKPSIEKVRDSVAYWTASPKREEKFEDATRQLGITYDRKLSLDCPTRWNSTFLMLQNAIEYKSVFGRLKLKDSQYKCCPNDDDWELAQDICERLEIFYKVTLLFSGTSYPTSNLFFSDVCDIKVTLSEWAICGIDHVEEMANNMIEKYDKYWDNTHGFLGVAVVLDPRFKMSLIGFYYKQIYGEVLGTEMAEDIRARCYDLLTLYQGKANKNRGESTTSTSSLSTNSSKLPTTSFKCISRLCQYDSYRDNLKKAKTIHVKSELEYYLEEEELPRREGEDFDILAWWKSNGLKYPNLQAIAKDVLAVPVSTVASESAFSTSGRVVSSSRNRLHPKTLEALMCTQSWLKAFEDGVEVPTINDEDMDVDDCISGVTFVDD</sequence>
<dbReference type="AlphaFoldDB" id="A0AAV6JZW5"/>
<evidence type="ECO:0000256" key="10">
    <source>
        <dbReference type="PROSITE-ProRule" id="PRU00027"/>
    </source>
</evidence>
<evidence type="ECO:0000256" key="8">
    <source>
        <dbReference type="ARBA" id="ARBA00023163"/>
    </source>
</evidence>
<dbReference type="InterPro" id="IPR052035">
    <property type="entry name" value="ZnF_BED_domain_contain"/>
</dbReference>
<keyword evidence="6" id="KW-0805">Transcription regulation</keyword>
<keyword evidence="3" id="KW-0479">Metal-binding</keyword>
<feature type="compositionally biased region" description="Low complexity" evidence="11">
    <location>
        <begin position="545"/>
        <end position="559"/>
    </location>
</feature>
<dbReference type="SMART" id="SM00614">
    <property type="entry name" value="ZnF_BED"/>
    <property type="match status" value="1"/>
</dbReference>
<dbReference type="GO" id="GO:0008270">
    <property type="term" value="F:zinc ion binding"/>
    <property type="evidence" value="ECO:0007669"/>
    <property type="project" value="UniProtKB-KW"/>
</dbReference>
<evidence type="ECO:0000313" key="14">
    <source>
        <dbReference type="Proteomes" id="UP000823749"/>
    </source>
</evidence>
<dbReference type="Proteomes" id="UP000823749">
    <property type="component" value="Chromosome 6"/>
</dbReference>
<dbReference type="InterPro" id="IPR012337">
    <property type="entry name" value="RNaseH-like_sf"/>
</dbReference>
<keyword evidence="7" id="KW-0238">DNA-binding</keyword>
<dbReference type="PANTHER" id="PTHR46481:SF11">
    <property type="entry name" value="ZINC FINGER BED DOMAIN-CONTAINING PROTEIN RICESLEEPER 2-LIKE"/>
    <property type="match status" value="1"/>
</dbReference>
<gene>
    <name evidence="13" type="ORF">RHGRI_018010</name>
</gene>
<dbReference type="GO" id="GO:0003677">
    <property type="term" value="F:DNA binding"/>
    <property type="evidence" value="ECO:0007669"/>
    <property type="project" value="UniProtKB-KW"/>
</dbReference>
<dbReference type="InterPro" id="IPR025525">
    <property type="entry name" value="hAT-like_transposase_RNase-H"/>
</dbReference>
<evidence type="ECO:0000256" key="9">
    <source>
        <dbReference type="ARBA" id="ARBA00023242"/>
    </source>
</evidence>
<evidence type="ECO:0000256" key="2">
    <source>
        <dbReference type="ARBA" id="ARBA00011738"/>
    </source>
</evidence>
<evidence type="ECO:0000259" key="12">
    <source>
        <dbReference type="PROSITE" id="PS50808"/>
    </source>
</evidence>
<evidence type="ECO:0000256" key="6">
    <source>
        <dbReference type="ARBA" id="ARBA00023015"/>
    </source>
</evidence>
<evidence type="ECO:0000256" key="11">
    <source>
        <dbReference type="SAM" id="MobiDB-lite"/>
    </source>
</evidence>
<dbReference type="InterPro" id="IPR003656">
    <property type="entry name" value="Znf_BED"/>
</dbReference>
<dbReference type="PROSITE" id="PS50808">
    <property type="entry name" value="ZF_BED"/>
    <property type="match status" value="1"/>
</dbReference>
<evidence type="ECO:0000313" key="13">
    <source>
        <dbReference type="EMBL" id="KAG5545716.1"/>
    </source>
</evidence>
<evidence type="ECO:0000256" key="3">
    <source>
        <dbReference type="ARBA" id="ARBA00022723"/>
    </source>
</evidence>
<comment type="subunit">
    <text evidence="2">Homodimer.</text>
</comment>
<comment type="subcellular location">
    <subcellularLocation>
        <location evidence="1">Nucleus</location>
    </subcellularLocation>
</comment>
<dbReference type="Pfam" id="PF05699">
    <property type="entry name" value="Dimer_Tnp_hAT"/>
    <property type="match status" value="1"/>
</dbReference>
<feature type="domain" description="BED-type" evidence="12">
    <location>
        <begin position="57"/>
        <end position="118"/>
    </location>
</feature>
<keyword evidence="8" id="KW-0804">Transcription</keyword>
<organism evidence="13 14">
    <name type="scientific">Rhododendron griersonianum</name>
    <dbReference type="NCBI Taxonomy" id="479676"/>
    <lineage>
        <taxon>Eukaryota</taxon>
        <taxon>Viridiplantae</taxon>
        <taxon>Streptophyta</taxon>
        <taxon>Embryophyta</taxon>
        <taxon>Tracheophyta</taxon>
        <taxon>Spermatophyta</taxon>
        <taxon>Magnoliopsida</taxon>
        <taxon>eudicotyledons</taxon>
        <taxon>Gunneridae</taxon>
        <taxon>Pentapetalae</taxon>
        <taxon>asterids</taxon>
        <taxon>Ericales</taxon>
        <taxon>Ericaceae</taxon>
        <taxon>Ericoideae</taxon>
        <taxon>Rhodoreae</taxon>
        <taxon>Rhododendron</taxon>
    </lineage>
</organism>
<reference evidence="13 14" key="1">
    <citation type="submission" date="2020-08" db="EMBL/GenBank/DDBJ databases">
        <title>Plant Genome Project.</title>
        <authorList>
            <person name="Zhang R.-G."/>
        </authorList>
    </citation>
    <scope>NUCLEOTIDE SEQUENCE [LARGE SCALE GENOMIC DNA]</scope>
    <source>
        <strain evidence="13">WSP0</strain>
        <tissue evidence="13">Leaf</tissue>
    </source>
</reference>
<evidence type="ECO:0000256" key="1">
    <source>
        <dbReference type="ARBA" id="ARBA00004123"/>
    </source>
</evidence>
<keyword evidence="9" id="KW-0539">Nucleus</keyword>
<dbReference type="InterPro" id="IPR036236">
    <property type="entry name" value="Znf_C2H2_sf"/>
</dbReference>
<dbReference type="GO" id="GO:0005634">
    <property type="term" value="C:nucleus"/>
    <property type="evidence" value="ECO:0007669"/>
    <property type="project" value="UniProtKB-SubCell"/>
</dbReference>
<evidence type="ECO:0000256" key="4">
    <source>
        <dbReference type="ARBA" id="ARBA00022771"/>
    </source>
</evidence>
<name>A0AAV6JZW5_9ERIC</name>